<gene>
    <name evidence="1" type="ORF">T265_04887</name>
</gene>
<dbReference type="Proteomes" id="UP000054324">
    <property type="component" value="Unassembled WGS sequence"/>
</dbReference>
<dbReference type="RefSeq" id="XP_009168011.1">
    <property type="nucleotide sequence ID" value="XM_009169747.1"/>
</dbReference>
<sequence>MRVVDTVNVAIAEAVRQGVAGPGSQWACTVLQGFKVVQLSTFTIMAIVYFCDARLNALRKLLMLTLAVAIVPNANSPLGPI</sequence>
<accession>A0A074ZY37</accession>
<dbReference type="GeneID" id="20319069"/>
<protein>
    <submittedName>
        <fullName evidence="1">Uncharacterized protein</fullName>
    </submittedName>
</protein>
<dbReference type="AlphaFoldDB" id="A0A074ZY37"/>
<dbReference type="KEGG" id="ovi:T265_04887"/>
<keyword evidence="2" id="KW-1185">Reference proteome</keyword>
<dbReference type="EMBL" id="KL596704">
    <property type="protein sequence ID" value="KER28210.1"/>
    <property type="molecule type" value="Genomic_DNA"/>
</dbReference>
<organism evidence="1 2">
    <name type="scientific">Opisthorchis viverrini</name>
    <name type="common">Southeast Asian liver fluke</name>
    <dbReference type="NCBI Taxonomy" id="6198"/>
    <lineage>
        <taxon>Eukaryota</taxon>
        <taxon>Metazoa</taxon>
        <taxon>Spiralia</taxon>
        <taxon>Lophotrochozoa</taxon>
        <taxon>Platyhelminthes</taxon>
        <taxon>Trematoda</taxon>
        <taxon>Digenea</taxon>
        <taxon>Opisthorchiida</taxon>
        <taxon>Opisthorchiata</taxon>
        <taxon>Opisthorchiidae</taxon>
        <taxon>Opisthorchis</taxon>
    </lineage>
</organism>
<reference evidence="1 2" key="1">
    <citation type="submission" date="2013-11" db="EMBL/GenBank/DDBJ databases">
        <title>Opisthorchis viverrini - life in the bile duct.</title>
        <authorList>
            <person name="Young N.D."/>
            <person name="Nagarajan N."/>
            <person name="Lin S.J."/>
            <person name="Korhonen P.K."/>
            <person name="Jex A.R."/>
            <person name="Hall R.S."/>
            <person name="Safavi-Hemami H."/>
            <person name="Kaewkong W."/>
            <person name="Bertrand D."/>
            <person name="Gao S."/>
            <person name="Seet Q."/>
            <person name="Wongkham S."/>
            <person name="Teh B.T."/>
            <person name="Wongkham C."/>
            <person name="Intapan P.M."/>
            <person name="Maleewong W."/>
            <person name="Yang X."/>
            <person name="Hu M."/>
            <person name="Wang Z."/>
            <person name="Hofmann A."/>
            <person name="Sternberg P.W."/>
            <person name="Tan P."/>
            <person name="Wang J."/>
            <person name="Gasser R.B."/>
        </authorList>
    </citation>
    <scope>NUCLEOTIDE SEQUENCE [LARGE SCALE GENOMIC DNA]</scope>
</reference>
<proteinExistence type="predicted"/>
<dbReference type="CTD" id="20319069"/>
<evidence type="ECO:0000313" key="1">
    <source>
        <dbReference type="EMBL" id="KER28210.1"/>
    </source>
</evidence>
<evidence type="ECO:0000313" key="2">
    <source>
        <dbReference type="Proteomes" id="UP000054324"/>
    </source>
</evidence>
<name>A0A074ZY37_OPIVI</name>